<organism evidence="4 5">
    <name type="scientific">Bhargavaea changchunensis</name>
    <dbReference type="NCBI Taxonomy" id="2134037"/>
    <lineage>
        <taxon>Bacteria</taxon>
        <taxon>Bacillati</taxon>
        <taxon>Bacillota</taxon>
        <taxon>Bacilli</taxon>
        <taxon>Bacillales</taxon>
        <taxon>Caryophanaceae</taxon>
        <taxon>Bhargavaea</taxon>
    </lineage>
</organism>
<dbReference type="NCBIfam" id="TIGR00095">
    <property type="entry name" value="16S rRNA (guanine(966)-N(2))-methyltransferase RsmD"/>
    <property type="match status" value="1"/>
</dbReference>
<dbReference type="Pfam" id="PF03602">
    <property type="entry name" value="Cons_hypoth95"/>
    <property type="match status" value="1"/>
</dbReference>
<keyword evidence="5" id="KW-1185">Reference proteome</keyword>
<dbReference type="Proteomes" id="UP001596483">
    <property type="component" value="Unassembled WGS sequence"/>
</dbReference>
<evidence type="ECO:0000256" key="1">
    <source>
        <dbReference type="ARBA" id="ARBA00022603"/>
    </source>
</evidence>
<feature type="compositionally biased region" description="Basic and acidic residues" evidence="3">
    <location>
        <begin position="1"/>
        <end position="19"/>
    </location>
</feature>
<dbReference type="PIRSF" id="PIRSF004553">
    <property type="entry name" value="CHP00095"/>
    <property type="match status" value="1"/>
</dbReference>
<feature type="compositionally biased region" description="Polar residues" evidence="3">
    <location>
        <begin position="22"/>
        <end position="32"/>
    </location>
</feature>
<feature type="region of interest" description="Disordered" evidence="3">
    <location>
        <begin position="1"/>
        <end position="35"/>
    </location>
</feature>
<name>A0ABW2N9H3_9BACL</name>
<keyword evidence="1 4" id="KW-0489">Methyltransferase</keyword>
<evidence type="ECO:0000313" key="4">
    <source>
        <dbReference type="EMBL" id="MFC7363678.1"/>
    </source>
</evidence>
<dbReference type="CDD" id="cd02440">
    <property type="entry name" value="AdoMet_MTases"/>
    <property type="match status" value="1"/>
</dbReference>
<reference evidence="5" key="1">
    <citation type="journal article" date="2019" name="Int. J. Syst. Evol. Microbiol.">
        <title>The Global Catalogue of Microorganisms (GCM) 10K type strain sequencing project: providing services to taxonomists for standard genome sequencing and annotation.</title>
        <authorList>
            <consortium name="The Broad Institute Genomics Platform"/>
            <consortium name="The Broad Institute Genome Sequencing Center for Infectious Disease"/>
            <person name="Wu L."/>
            <person name="Ma J."/>
        </authorList>
    </citation>
    <scope>NUCLEOTIDE SEQUENCE [LARGE SCALE GENOMIC DNA]</scope>
    <source>
        <strain evidence="5">JCM 4738</strain>
    </source>
</reference>
<dbReference type="PANTHER" id="PTHR43542">
    <property type="entry name" value="METHYLTRANSFERASE"/>
    <property type="match status" value="1"/>
</dbReference>
<dbReference type="Gene3D" id="3.40.50.150">
    <property type="entry name" value="Vaccinia Virus protein VP39"/>
    <property type="match status" value="1"/>
</dbReference>
<gene>
    <name evidence="4" type="primary">rsmD</name>
    <name evidence="4" type="ORF">ACFQQH_00715</name>
</gene>
<keyword evidence="2 4" id="KW-0808">Transferase</keyword>
<dbReference type="EMBL" id="JBHTCT010000003">
    <property type="protein sequence ID" value="MFC7363678.1"/>
    <property type="molecule type" value="Genomic_DNA"/>
</dbReference>
<sequence length="200" mass="21811">MSAKQEGEKMRIISGERRGLQLKSSSGTGTRPTSDKVKESVFNMIGPYFDGGRVLDLFAGSGGLALEALSRGMDHAVLIEKDRRAQAAILENVAKCRYDDRVELIRADARQAVRRIISNGEPFDMVFLDPPYARDTYYKLAGELAESGLVGSGGTIVCEHDRSVTLPDSFGDFRKDKESVYGGTVISIYRHVAGEGETNG</sequence>
<dbReference type="InterPro" id="IPR004398">
    <property type="entry name" value="RNA_MeTrfase_RsmD"/>
</dbReference>
<accession>A0ABW2N9H3</accession>
<protein>
    <submittedName>
        <fullName evidence="4">16S rRNA (Guanine(966)-N(2))-methyltransferase RsmD</fullName>
        <ecNumber evidence="4">2.1.1.171</ecNumber>
    </submittedName>
</protein>
<dbReference type="PROSITE" id="PS00092">
    <property type="entry name" value="N6_MTASE"/>
    <property type="match status" value="1"/>
</dbReference>
<comment type="caution">
    <text evidence="4">The sequence shown here is derived from an EMBL/GenBank/DDBJ whole genome shotgun (WGS) entry which is preliminary data.</text>
</comment>
<dbReference type="InterPro" id="IPR002052">
    <property type="entry name" value="DNA_methylase_N6_adenine_CS"/>
</dbReference>
<evidence type="ECO:0000256" key="2">
    <source>
        <dbReference type="ARBA" id="ARBA00022679"/>
    </source>
</evidence>
<evidence type="ECO:0000313" key="5">
    <source>
        <dbReference type="Proteomes" id="UP001596483"/>
    </source>
</evidence>
<dbReference type="PANTHER" id="PTHR43542:SF1">
    <property type="entry name" value="METHYLTRANSFERASE"/>
    <property type="match status" value="1"/>
</dbReference>
<dbReference type="EC" id="2.1.1.171" evidence="4"/>
<dbReference type="GO" id="GO:0052913">
    <property type="term" value="F:16S rRNA (guanine(966)-N(2))-methyltransferase activity"/>
    <property type="evidence" value="ECO:0007669"/>
    <property type="project" value="UniProtKB-EC"/>
</dbReference>
<dbReference type="SUPFAM" id="SSF53335">
    <property type="entry name" value="S-adenosyl-L-methionine-dependent methyltransferases"/>
    <property type="match status" value="1"/>
</dbReference>
<proteinExistence type="predicted"/>
<dbReference type="InterPro" id="IPR029063">
    <property type="entry name" value="SAM-dependent_MTases_sf"/>
</dbReference>
<dbReference type="RefSeq" id="WP_255448128.1">
    <property type="nucleotide sequence ID" value="NZ_JBHTCT010000003.1"/>
</dbReference>
<evidence type="ECO:0000256" key="3">
    <source>
        <dbReference type="SAM" id="MobiDB-lite"/>
    </source>
</evidence>